<evidence type="ECO:0000259" key="1">
    <source>
        <dbReference type="Pfam" id="PF13649"/>
    </source>
</evidence>
<dbReference type="SUPFAM" id="SSF53335">
    <property type="entry name" value="S-adenosyl-L-methionine-dependent methyltransferases"/>
    <property type="match status" value="1"/>
</dbReference>
<dbReference type="Gene3D" id="3.40.50.150">
    <property type="entry name" value="Vaccinia Virus protein VP39"/>
    <property type="match status" value="1"/>
</dbReference>
<dbReference type="Proteomes" id="UP000655570">
    <property type="component" value="Unassembled WGS sequence"/>
</dbReference>
<evidence type="ECO:0000313" key="2">
    <source>
        <dbReference type="EMBL" id="MBD7982597.1"/>
    </source>
</evidence>
<organism evidence="2 3">
    <name type="scientific">Oerskovia merdavium</name>
    <dbReference type="NCBI Taxonomy" id="2762227"/>
    <lineage>
        <taxon>Bacteria</taxon>
        <taxon>Bacillati</taxon>
        <taxon>Actinomycetota</taxon>
        <taxon>Actinomycetes</taxon>
        <taxon>Micrococcales</taxon>
        <taxon>Cellulomonadaceae</taxon>
        <taxon>Oerskovia</taxon>
    </lineage>
</organism>
<evidence type="ECO:0000313" key="3">
    <source>
        <dbReference type="Proteomes" id="UP000655570"/>
    </source>
</evidence>
<keyword evidence="2" id="KW-0489">Methyltransferase</keyword>
<dbReference type="CDD" id="cd02440">
    <property type="entry name" value="AdoMet_MTases"/>
    <property type="match status" value="1"/>
</dbReference>
<gene>
    <name evidence="2" type="ORF">H9641_18020</name>
</gene>
<dbReference type="InterPro" id="IPR041698">
    <property type="entry name" value="Methyltransf_25"/>
</dbReference>
<name>A0ABR8U3H8_9CELL</name>
<dbReference type="PANTHER" id="PTHR43464">
    <property type="entry name" value="METHYLTRANSFERASE"/>
    <property type="match status" value="1"/>
</dbReference>
<dbReference type="RefSeq" id="WP_191805787.1">
    <property type="nucleotide sequence ID" value="NZ_JACSQF010000024.1"/>
</dbReference>
<dbReference type="EMBL" id="JACSQF010000024">
    <property type="protein sequence ID" value="MBD7982597.1"/>
    <property type="molecule type" value="Genomic_DNA"/>
</dbReference>
<comment type="caution">
    <text evidence="2">The sequence shown here is derived from an EMBL/GenBank/DDBJ whole genome shotgun (WGS) entry which is preliminary data.</text>
</comment>
<dbReference type="Pfam" id="PF13649">
    <property type="entry name" value="Methyltransf_25"/>
    <property type="match status" value="1"/>
</dbReference>
<proteinExistence type="predicted"/>
<dbReference type="PANTHER" id="PTHR43464:SF90">
    <property type="entry name" value="METHYLTRANSFERASE TYPE 11"/>
    <property type="match status" value="1"/>
</dbReference>
<reference evidence="2 3" key="1">
    <citation type="submission" date="2020-08" db="EMBL/GenBank/DDBJ databases">
        <title>A Genomic Blueprint of the Chicken Gut Microbiome.</title>
        <authorList>
            <person name="Gilroy R."/>
            <person name="Ravi A."/>
            <person name="Getino M."/>
            <person name="Pursley I."/>
            <person name="Horton D.L."/>
            <person name="Alikhan N.-F."/>
            <person name="Baker D."/>
            <person name="Gharbi K."/>
            <person name="Hall N."/>
            <person name="Watson M."/>
            <person name="Adriaenssens E.M."/>
            <person name="Foster-Nyarko E."/>
            <person name="Jarju S."/>
            <person name="Secka A."/>
            <person name="Antonio M."/>
            <person name="Oren A."/>
            <person name="Chaudhuri R."/>
            <person name="La Ragione R.M."/>
            <person name="Hildebrand F."/>
            <person name="Pallen M.J."/>
        </authorList>
    </citation>
    <scope>NUCLEOTIDE SEQUENCE [LARGE SCALE GENOMIC DNA]</scope>
    <source>
        <strain evidence="2 3">Sa2CUA9</strain>
    </source>
</reference>
<keyword evidence="3" id="KW-1185">Reference proteome</keyword>
<protein>
    <submittedName>
        <fullName evidence="2">Class I SAM-dependent methyltransferase</fullName>
    </submittedName>
</protein>
<keyword evidence="2" id="KW-0808">Transferase</keyword>
<accession>A0ABR8U3H8</accession>
<dbReference type="InterPro" id="IPR029063">
    <property type="entry name" value="SAM-dependent_MTases_sf"/>
</dbReference>
<feature type="domain" description="Methyltransferase" evidence="1">
    <location>
        <begin position="41"/>
        <end position="132"/>
    </location>
</feature>
<dbReference type="GO" id="GO:0032259">
    <property type="term" value="P:methylation"/>
    <property type="evidence" value="ECO:0007669"/>
    <property type="project" value="UniProtKB-KW"/>
</dbReference>
<dbReference type="GO" id="GO:0008168">
    <property type="term" value="F:methyltransferase activity"/>
    <property type="evidence" value="ECO:0007669"/>
    <property type="project" value="UniProtKB-KW"/>
</dbReference>
<sequence>MERSEIFDIAHQRHPIAAPVAPERLRELIGWLSPSDGARAVDLGCGEGEWLQHLLLDHPGITGVGIDHMLPTTGARRSAERGLSDRVRWIETDAPAWSDGEFDVVLCVGASHAFGGLADMLGAVRRHLRPGGQALVGDSIWESTPSASALAALEVSADAYPDLAGLVRAFHEHGFEPSFGHVSTLAEWDDYQFSWTGSLVDWAVRRAPTTEDRSQALAAARENRDAWLSGARRELGFATFALHDVAAGPTGVTVARTP</sequence>